<evidence type="ECO:0000313" key="2">
    <source>
        <dbReference type="Proteomes" id="UP000649739"/>
    </source>
</evidence>
<dbReference type="RefSeq" id="WP_189168082.1">
    <property type="nucleotide sequence ID" value="NZ_BMQB01000001.1"/>
</dbReference>
<dbReference type="AlphaFoldDB" id="A0A8J3B2G6"/>
<keyword evidence="2" id="KW-1185">Reference proteome</keyword>
<evidence type="ECO:0000313" key="1">
    <source>
        <dbReference type="EMBL" id="GGJ75649.1"/>
    </source>
</evidence>
<gene>
    <name evidence="1" type="ORF">GCM10010123_02050</name>
</gene>
<organism evidence="1 2">
    <name type="scientific">Pilimelia anulata</name>
    <dbReference type="NCBI Taxonomy" id="53371"/>
    <lineage>
        <taxon>Bacteria</taxon>
        <taxon>Bacillati</taxon>
        <taxon>Actinomycetota</taxon>
        <taxon>Actinomycetes</taxon>
        <taxon>Micromonosporales</taxon>
        <taxon>Micromonosporaceae</taxon>
        <taxon>Pilimelia</taxon>
    </lineage>
</organism>
<reference evidence="1" key="2">
    <citation type="submission" date="2020-09" db="EMBL/GenBank/DDBJ databases">
        <authorList>
            <person name="Sun Q."/>
            <person name="Ohkuma M."/>
        </authorList>
    </citation>
    <scope>NUCLEOTIDE SEQUENCE</scope>
    <source>
        <strain evidence="1">JCM 3090</strain>
    </source>
</reference>
<protein>
    <submittedName>
        <fullName evidence="1">Uncharacterized protein</fullName>
    </submittedName>
</protein>
<dbReference type="Proteomes" id="UP000649739">
    <property type="component" value="Unassembled WGS sequence"/>
</dbReference>
<reference evidence="1" key="1">
    <citation type="journal article" date="2014" name="Int. J. Syst. Evol. Microbiol.">
        <title>Complete genome sequence of Corynebacterium casei LMG S-19264T (=DSM 44701T), isolated from a smear-ripened cheese.</title>
        <authorList>
            <consortium name="US DOE Joint Genome Institute (JGI-PGF)"/>
            <person name="Walter F."/>
            <person name="Albersmeier A."/>
            <person name="Kalinowski J."/>
            <person name="Ruckert C."/>
        </authorList>
    </citation>
    <scope>NUCLEOTIDE SEQUENCE</scope>
    <source>
        <strain evidence="1">JCM 3090</strain>
    </source>
</reference>
<dbReference type="EMBL" id="BMQB01000001">
    <property type="protein sequence ID" value="GGJ75649.1"/>
    <property type="molecule type" value="Genomic_DNA"/>
</dbReference>
<name>A0A8J3B2G6_9ACTN</name>
<accession>A0A8J3B2G6</accession>
<sequence>METDSLQVLEREAASYVWGRQDAGEGERDTLRAGEFAEAYRTHAHRFATAQIWWRSNLQSAWERWACHADIEAAHQGCCEQFRDAEDHSGPGGGP</sequence>
<comment type="caution">
    <text evidence="1">The sequence shown here is derived from an EMBL/GenBank/DDBJ whole genome shotgun (WGS) entry which is preliminary data.</text>
</comment>
<proteinExistence type="predicted"/>